<proteinExistence type="evidence at transcript level"/>
<sequence length="84" mass="9693">MLLHRLIRKICRHSFSIFFKVRQHPLRLRLPVQLLVTITDRHLCRLLSPLLALISPILADFILRNSKKALRMCLLLLASGIVTG</sequence>
<organism evidence="1">
    <name type="scientific">Capsicum annuum</name>
    <name type="common">Capsicum pepper</name>
    <dbReference type="NCBI Taxonomy" id="4072"/>
    <lineage>
        <taxon>Eukaryota</taxon>
        <taxon>Viridiplantae</taxon>
        <taxon>Streptophyta</taxon>
        <taxon>Embryophyta</taxon>
        <taxon>Tracheophyta</taxon>
        <taxon>Spermatophyta</taxon>
        <taxon>Magnoliopsida</taxon>
        <taxon>eudicotyledons</taxon>
        <taxon>Gunneridae</taxon>
        <taxon>Pentapetalae</taxon>
        <taxon>asterids</taxon>
        <taxon>lamiids</taxon>
        <taxon>Solanales</taxon>
        <taxon>Solanaceae</taxon>
        <taxon>Solanoideae</taxon>
        <taxon>Capsiceae</taxon>
        <taxon>Capsicum</taxon>
    </lineage>
</organism>
<name>Q6RJZ4_CAPAN</name>
<accession>Q6RJZ4</accession>
<reference evidence="1" key="1">
    <citation type="submission" date="2003-12" db="EMBL/GenBank/DDBJ databases">
        <title>Monitoring expression patterns of 2500 hot pepper genes under cold stress by using full-length cDNA microarray.</title>
        <authorList>
            <person name="Kim S."/>
            <person name="Lee K.-W."/>
        </authorList>
    </citation>
    <scope>NUCLEOTIDE SEQUENCE</scope>
</reference>
<dbReference type="EMBL" id="AY496110">
    <property type="protein sequence ID" value="AAR83855.1"/>
    <property type="molecule type" value="mRNA"/>
</dbReference>
<evidence type="ECO:0000313" key="1">
    <source>
        <dbReference type="EMBL" id="AAR83855.1"/>
    </source>
</evidence>
<protein>
    <submittedName>
        <fullName evidence="1">Spatula-like protein</fullName>
    </submittedName>
</protein>
<dbReference type="AlphaFoldDB" id="Q6RJZ4"/>